<dbReference type="AlphaFoldDB" id="A0A0L8H3P0"/>
<reference evidence="1" key="1">
    <citation type="submission" date="2015-07" db="EMBL/GenBank/DDBJ databases">
        <title>MeaNS - Measles Nucleotide Surveillance Program.</title>
        <authorList>
            <person name="Tran T."/>
            <person name="Druce J."/>
        </authorList>
    </citation>
    <scope>NUCLEOTIDE SEQUENCE</scope>
    <source>
        <strain evidence="1">UCB-OBI-ISO-001</strain>
        <tissue evidence="1">Gonad</tissue>
    </source>
</reference>
<dbReference type="EMBL" id="KQ419338">
    <property type="protein sequence ID" value="KOF83916.1"/>
    <property type="molecule type" value="Genomic_DNA"/>
</dbReference>
<proteinExistence type="predicted"/>
<sequence>MAHNIKKKMRKKIDDSNSLVDLVKQNGSHYFRQYQMKCLPNSNSLVDLK</sequence>
<accession>A0A0L8H3P0</accession>
<protein>
    <submittedName>
        <fullName evidence="1">Uncharacterized protein</fullName>
    </submittedName>
</protein>
<evidence type="ECO:0000313" key="1">
    <source>
        <dbReference type="EMBL" id="KOF83916.1"/>
    </source>
</evidence>
<organism evidence="1">
    <name type="scientific">Octopus bimaculoides</name>
    <name type="common">California two-spotted octopus</name>
    <dbReference type="NCBI Taxonomy" id="37653"/>
    <lineage>
        <taxon>Eukaryota</taxon>
        <taxon>Metazoa</taxon>
        <taxon>Spiralia</taxon>
        <taxon>Lophotrochozoa</taxon>
        <taxon>Mollusca</taxon>
        <taxon>Cephalopoda</taxon>
        <taxon>Coleoidea</taxon>
        <taxon>Octopodiformes</taxon>
        <taxon>Octopoda</taxon>
        <taxon>Incirrata</taxon>
        <taxon>Octopodidae</taxon>
        <taxon>Octopus</taxon>
    </lineage>
</organism>
<gene>
    <name evidence="1" type="ORF">OCBIM_22023016mg</name>
</gene>
<name>A0A0L8H3P0_OCTBM</name>